<evidence type="ECO:0000256" key="4">
    <source>
        <dbReference type="ARBA" id="ARBA00023040"/>
    </source>
</evidence>
<dbReference type="SUPFAM" id="SSF81321">
    <property type="entry name" value="Family A G protein-coupled receptor-like"/>
    <property type="match status" value="1"/>
</dbReference>
<feature type="region of interest" description="Disordered" evidence="8">
    <location>
        <begin position="343"/>
        <end position="380"/>
    </location>
</feature>
<protein>
    <recommendedName>
        <fullName evidence="10">G-protein coupled receptors family 1 profile domain-containing protein</fullName>
    </recommendedName>
</protein>
<dbReference type="PROSITE" id="PS00237">
    <property type="entry name" value="G_PROTEIN_RECEP_F1_1"/>
    <property type="match status" value="1"/>
</dbReference>
<proteinExistence type="predicted"/>
<dbReference type="PANTHER" id="PTHR24243">
    <property type="entry name" value="G-PROTEIN COUPLED RECEPTOR"/>
    <property type="match status" value="1"/>
</dbReference>
<dbReference type="CDD" id="cd14978">
    <property type="entry name" value="7tmA_FMRFamide_R-like"/>
    <property type="match status" value="1"/>
</dbReference>
<dbReference type="EMBL" id="JAWDGP010006692">
    <property type="protein sequence ID" value="KAK3736744.1"/>
    <property type="molecule type" value="Genomic_DNA"/>
</dbReference>
<feature type="transmembrane region" description="Helical" evidence="9">
    <location>
        <begin position="262"/>
        <end position="284"/>
    </location>
</feature>
<evidence type="ECO:0000259" key="10">
    <source>
        <dbReference type="PROSITE" id="PS50262"/>
    </source>
</evidence>
<name>A0AAE0Y9U9_9GAST</name>
<keyword evidence="12" id="KW-1185">Reference proteome</keyword>
<keyword evidence="2 9" id="KW-0812">Transmembrane</keyword>
<accession>A0AAE0Y9U9</accession>
<keyword evidence="3 9" id="KW-1133">Transmembrane helix</keyword>
<dbReference type="Pfam" id="PF00001">
    <property type="entry name" value="7tm_1"/>
    <property type="match status" value="1"/>
</dbReference>
<feature type="compositionally biased region" description="Polar residues" evidence="8">
    <location>
        <begin position="349"/>
        <end position="380"/>
    </location>
</feature>
<evidence type="ECO:0000256" key="1">
    <source>
        <dbReference type="ARBA" id="ARBA00004141"/>
    </source>
</evidence>
<gene>
    <name evidence="11" type="ORF">RRG08_059272</name>
</gene>
<evidence type="ECO:0000256" key="2">
    <source>
        <dbReference type="ARBA" id="ARBA00022692"/>
    </source>
</evidence>
<feature type="transmembrane region" description="Helical" evidence="9">
    <location>
        <begin position="118"/>
        <end position="136"/>
    </location>
</feature>
<evidence type="ECO:0000256" key="9">
    <source>
        <dbReference type="SAM" id="Phobius"/>
    </source>
</evidence>
<keyword evidence="4" id="KW-0297">G-protein coupled receptor</keyword>
<comment type="subcellular location">
    <subcellularLocation>
        <location evidence="1">Membrane</location>
        <topology evidence="1">Multi-pass membrane protein</topology>
    </subcellularLocation>
</comment>
<dbReference type="GO" id="GO:0004930">
    <property type="term" value="F:G protein-coupled receptor activity"/>
    <property type="evidence" value="ECO:0007669"/>
    <property type="project" value="UniProtKB-KW"/>
</dbReference>
<feature type="transmembrane region" description="Helical" evidence="9">
    <location>
        <begin position="48"/>
        <end position="69"/>
    </location>
</feature>
<evidence type="ECO:0000256" key="3">
    <source>
        <dbReference type="ARBA" id="ARBA00022989"/>
    </source>
</evidence>
<evidence type="ECO:0000256" key="6">
    <source>
        <dbReference type="ARBA" id="ARBA00023170"/>
    </source>
</evidence>
<evidence type="ECO:0000313" key="12">
    <source>
        <dbReference type="Proteomes" id="UP001283361"/>
    </source>
</evidence>
<feature type="domain" description="G-protein coupled receptors family 1 profile" evidence="10">
    <location>
        <begin position="60"/>
        <end position="325"/>
    </location>
</feature>
<evidence type="ECO:0000256" key="7">
    <source>
        <dbReference type="ARBA" id="ARBA00023224"/>
    </source>
</evidence>
<dbReference type="PROSITE" id="PS50262">
    <property type="entry name" value="G_PROTEIN_RECEP_F1_2"/>
    <property type="match status" value="1"/>
</dbReference>
<dbReference type="InterPro" id="IPR000276">
    <property type="entry name" value="GPCR_Rhodpsn"/>
</dbReference>
<dbReference type="PANTHER" id="PTHR24243:SF230">
    <property type="entry name" value="G-PROTEIN COUPLED RECEPTORS FAMILY 1 PROFILE DOMAIN-CONTAINING PROTEIN"/>
    <property type="match status" value="1"/>
</dbReference>
<dbReference type="Gene3D" id="1.20.1070.10">
    <property type="entry name" value="Rhodopsin 7-helix transmembrane proteins"/>
    <property type="match status" value="1"/>
</dbReference>
<comment type="caution">
    <text evidence="11">The sequence shown here is derived from an EMBL/GenBank/DDBJ whole genome shotgun (WGS) entry which is preliminary data.</text>
</comment>
<reference evidence="11" key="1">
    <citation type="journal article" date="2023" name="G3 (Bethesda)">
        <title>A reference genome for the long-term kleptoplast-retaining sea slug Elysia crispata morphotype clarki.</title>
        <authorList>
            <person name="Eastman K.E."/>
            <person name="Pendleton A.L."/>
            <person name="Shaikh M.A."/>
            <person name="Suttiyut T."/>
            <person name="Ogas R."/>
            <person name="Tomko P."/>
            <person name="Gavelis G."/>
            <person name="Widhalm J.R."/>
            <person name="Wisecaver J.H."/>
        </authorList>
    </citation>
    <scope>NUCLEOTIDE SEQUENCE</scope>
    <source>
        <strain evidence="11">ECLA1</strain>
    </source>
</reference>
<keyword evidence="7" id="KW-0807">Transducer</keyword>
<organism evidence="11 12">
    <name type="scientific">Elysia crispata</name>
    <name type="common">lettuce slug</name>
    <dbReference type="NCBI Taxonomy" id="231223"/>
    <lineage>
        <taxon>Eukaryota</taxon>
        <taxon>Metazoa</taxon>
        <taxon>Spiralia</taxon>
        <taxon>Lophotrochozoa</taxon>
        <taxon>Mollusca</taxon>
        <taxon>Gastropoda</taxon>
        <taxon>Heterobranchia</taxon>
        <taxon>Euthyneura</taxon>
        <taxon>Panpulmonata</taxon>
        <taxon>Sacoglossa</taxon>
        <taxon>Placobranchoidea</taxon>
        <taxon>Plakobranchidae</taxon>
        <taxon>Elysia</taxon>
    </lineage>
</organism>
<feature type="transmembrane region" description="Helical" evidence="9">
    <location>
        <begin position="81"/>
        <end position="98"/>
    </location>
</feature>
<dbReference type="GO" id="GO:0005886">
    <property type="term" value="C:plasma membrane"/>
    <property type="evidence" value="ECO:0007669"/>
    <property type="project" value="TreeGrafter"/>
</dbReference>
<evidence type="ECO:0000256" key="5">
    <source>
        <dbReference type="ARBA" id="ARBA00023136"/>
    </source>
</evidence>
<dbReference type="Proteomes" id="UP001283361">
    <property type="component" value="Unassembled WGS sequence"/>
</dbReference>
<dbReference type="AlphaFoldDB" id="A0AAE0Y9U9"/>
<feature type="transmembrane region" description="Helical" evidence="9">
    <location>
        <begin position="207"/>
        <end position="231"/>
    </location>
</feature>
<keyword evidence="5 9" id="KW-0472">Membrane</keyword>
<dbReference type="InterPro" id="IPR017452">
    <property type="entry name" value="GPCR_Rhodpsn_7TM"/>
</dbReference>
<feature type="transmembrane region" description="Helical" evidence="9">
    <location>
        <begin position="157"/>
        <end position="180"/>
    </location>
</feature>
<evidence type="ECO:0000256" key="8">
    <source>
        <dbReference type="SAM" id="MobiDB-lite"/>
    </source>
</evidence>
<keyword evidence="6" id="KW-0675">Receptor</keyword>
<sequence length="433" mass="48310">MTSTVFPYSVFNTTGMANDTGTTATTVDMKTQYNSYALVKVTYFIGSYFIWIVFAFGFPGNIASIFTITTMPTISSSKAHVAILAVTDTLAIVSRVTYNEVSGHGASLSTPGCNILLFIQQFCAVYANWVVVAMTTERCLAVCFPLRVGQMYTRRKALAVLSGFAVMTASVYVLLLWAFMEAGDSSSGYYCTVKPRYRAYLAGQVHYWLDACVGHVTPCILVLTGNALIVFSIRRARRAQRSLTSVVDRGGRQSKDQRQITCMLIAVSVVFLLLNIPNSMFYLLKDRIWTERSEPFTYERAKYDFTGRLVHALTDANHAVNFYLYFLSMSTFRRRFMDSVRCKSRSQRRGPSSSVHRTSQTYMQCPQLNRETSRTEAGSNGAYSRRFNGCNSSNSGASAHVLKSYNNPYSNHYHRVSAAGSNNDSFLSATSHV</sequence>
<evidence type="ECO:0000313" key="11">
    <source>
        <dbReference type="EMBL" id="KAK3736744.1"/>
    </source>
</evidence>